<dbReference type="Pfam" id="PF07971">
    <property type="entry name" value="Glyco_hydro_92"/>
    <property type="match status" value="1"/>
</dbReference>
<dbReference type="InterPro" id="IPR012939">
    <property type="entry name" value="Glyco_hydro_92"/>
</dbReference>
<dbReference type="GO" id="GO:0005829">
    <property type="term" value="C:cytosol"/>
    <property type="evidence" value="ECO:0007669"/>
    <property type="project" value="TreeGrafter"/>
</dbReference>
<dbReference type="InterPro" id="IPR005887">
    <property type="entry name" value="GH92_a_mannosidase_put"/>
</dbReference>
<dbReference type="EMBL" id="BNAV01000003">
    <property type="protein sequence ID" value="GHF52387.1"/>
    <property type="molecule type" value="Genomic_DNA"/>
</dbReference>
<dbReference type="PANTHER" id="PTHR12143">
    <property type="entry name" value="PEPTIDE N-GLYCANASE PNGASE -RELATED"/>
    <property type="match status" value="1"/>
</dbReference>
<evidence type="ECO:0000259" key="2">
    <source>
        <dbReference type="Pfam" id="PF07971"/>
    </source>
</evidence>
<dbReference type="GO" id="GO:0000224">
    <property type="term" value="F:peptide-N4-(N-acetyl-beta-glucosaminyl)asparagine amidase activity"/>
    <property type="evidence" value="ECO:0007669"/>
    <property type="project" value="TreeGrafter"/>
</dbReference>
<reference evidence="4" key="1">
    <citation type="journal article" date="2014" name="Int. J. Syst. Evol. Microbiol.">
        <title>Complete genome sequence of Corynebacterium casei LMG S-19264T (=DSM 44701T), isolated from a smear-ripened cheese.</title>
        <authorList>
            <consortium name="US DOE Joint Genome Institute (JGI-PGF)"/>
            <person name="Walter F."/>
            <person name="Albersmeier A."/>
            <person name="Kalinowski J."/>
            <person name="Ruckert C."/>
        </authorList>
    </citation>
    <scope>NUCLEOTIDE SEQUENCE</scope>
    <source>
        <strain evidence="4">CGMCC 4.7679</strain>
    </source>
</reference>
<dbReference type="Pfam" id="PF17678">
    <property type="entry name" value="Glyco_hydro_92N"/>
    <property type="match status" value="1"/>
</dbReference>
<accession>A0A8H9IU93</accession>
<name>A0A8H9IU93_9PSEU</name>
<dbReference type="Gene3D" id="1.20.1610.10">
    <property type="entry name" value="alpha-1,2-mannosidases domains"/>
    <property type="match status" value="1"/>
</dbReference>
<dbReference type="AlphaFoldDB" id="A0A8H9IU93"/>
<feature type="compositionally biased region" description="Basic and acidic residues" evidence="1">
    <location>
        <begin position="143"/>
        <end position="152"/>
    </location>
</feature>
<dbReference type="RefSeq" id="WP_145936912.1">
    <property type="nucleotide sequence ID" value="NZ_BNAV01000003.1"/>
</dbReference>
<dbReference type="Gene3D" id="1.20.1050.60">
    <property type="entry name" value="alpha-1,2-mannosidase"/>
    <property type="match status" value="1"/>
</dbReference>
<feature type="region of interest" description="Disordered" evidence="1">
    <location>
        <begin position="1"/>
        <end position="36"/>
    </location>
</feature>
<dbReference type="InterPro" id="IPR014718">
    <property type="entry name" value="GH-type_carb-bd"/>
</dbReference>
<dbReference type="GO" id="GO:0030246">
    <property type="term" value="F:carbohydrate binding"/>
    <property type="evidence" value="ECO:0007669"/>
    <property type="project" value="InterPro"/>
</dbReference>
<feature type="region of interest" description="Disordered" evidence="1">
    <location>
        <begin position="840"/>
        <end position="881"/>
    </location>
</feature>
<protein>
    <submittedName>
        <fullName evidence="4">Alpha-1 2-mannosidase</fullName>
    </submittedName>
</protein>
<organism evidence="4 5">
    <name type="scientific">Amycolatopsis bartoniae</name>
    <dbReference type="NCBI Taxonomy" id="941986"/>
    <lineage>
        <taxon>Bacteria</taxon>
        <taxon>Bacillati</taxon>
        <taxon>Actinomycetota</taxon>
        <taxon>Actinomycetes</taxon>
        <taxon>Pseudonocardiales</taxon>
        <taxon>Pseudonocardiaceae</taxon>
        <taxon>Amycolatopsis</taxon>
    </lineage>
</organism>
<dbReference type="InterPro" id="IPR008928">
    <property type="entry name" value="6-hairpin_glycosidase_sf"/>
</dbReference>
<dbReference type="InterPro" id="IPR050883">
    <property type="entry name" value="PNGase"/>
</dbReference>
<evidence type="ECO:0000259" key="3">
    <source>
        <dbReference type="Pfam" id="PF17678"/>
    </source>
</evidence>
<evidence type="ECO:0000256" key="1">
    <source>
        <dbReference type="SAM" id="MobiDB-lite"/>
    </source>
</evidence>
<gene>
    <name evidence="4" type="ORF">GCM10017566_27160</name>
</gene>
<dbReference type="PANTHER" id="PTHR12143:SF43">
    <property type="entry name" value="PUTATIVE-RELATED"/>
    <property type="match status" value="1"/>
</dbReference>
<feature type="compositionally biased region" description="Polar residues" evidence="1">
    <location>
        <begin position="1"/>
        <end position="10"/>
    </location>
</feature>
<evidence type="ECO:0000313" key="5">
    <source>
        <dbReference type="Proteomes" id="UP000658656"/>
    </source>
</evidence>
<sequence length="985" mass="108841">MIAVRFSSSFEEGDPVPLAGEIGAGPGESPTAKPGVGFTGLRTLRYDRPGRVRLFDVDVPAGEHTELSYVVFPERGTAVALDVELDDGSTLPDDLDPKALYPRQWNLVRRPLPPGRTVRAITLSGGEDAGWLDDVRIADRPPRRRDAVDRVRTTRGTHSGKDFSRGNTFPATAVPHGFNFWTPVTDASSTTWLYEYHRRNDETNRPRLEGFALSHQPSPWMGDRHTFHLVPAGDLAFGHEHETDRPYHYGVRFDSGLTVDLAPADHAAVVRFAFPGEAKVAFACKRGGVRLDPKRGVVTGYTWVRSRLSAGARRMFVYGTFDRPGRRVRKGLAFDTSGVQLRLATSLISLKQARRNLDAEIPAGTTFEQVRDNARQAWQDLLGRIELDGATEDQLTTFYSGLYRLFLYPNSGHEETPRGRRHASPVIRHWWPSTRRRTGAKVADGPMSVNNGFWDTYRTCWPAYALLTPRKCGELIEGFVQQYREGGWISRWSSPGYADLMTGTSSDVAFADAYLKGVRNFDVQAAYDAALKNATVAPPRKSVGRKGLHESIFLGFTPLSTHEGLSWALEACVNDFGIANLAAALGRTDEARYFRQRALHYVHHFDHRIGFFQGRHRDGRWRWSPEAYDPARWGFDYTETDGWNTAFSVPHDGQGLANLYGGRAALESKLDSLFATPETGRNPGSYGGIIHEMTEARDVRLGQYGHSNQPSHHIPWMYAYADAAAKGQAVVREVLTRCYSGSEIGQGYPGDEDNGEMSAWYVFAALGLYPLAVGSPGYVLGAPLFRRATIALENGRHVTITATGSGPYVRGLRVDGEPHERAWLSHDTLVAGATLEFELSGEPSSWGAPPPSLTEGDAPPRPLTDLTGHSSHPALSDDTSRTQVVLGRTASVEFTVDGSPRAVELYTLTSGTHGSPTAWVLEGSADGHAWQVLDERSGEAFRWPRQTRPFALAEPAAFPRYRLRVTGSSGRRLSLAQWELLAGER</sequence>
<feature type="region of interest" description="Disordered" evidence="1">
    <location>
        <begin position="143"/>
        <end position="168"/>
    </location>
</feature>
<dbReference type="OrthoDB" id="9804511at2"/>
<feature type="domain" description="Glycosyl hydrolase family 92 N-terminal" evidence="3">
    <location>
        <begin position="151"/>
        <end position="328"/>
    </location>
</feature>
<evidence type="ECO:0000313" key="4">
    <source>
        <dbReference type="EMBL" id="GHF52387.1"/>
    </source>
</evidence>
<dbReference type="Gene3D" id="3.30.2080.10">
    <property type="entry name" value="GH92 mannosidase domain"/>
    <property type="match status" value="1"/>
</dbReference>
<dbReference type="Proteomes" id="UP000658656">
    <property type="component" value="Unassembled WGS sequence"/>
</dbReference>
<feature type="domain" description="Glycosyl hydrolase family 92" evidence="2">
    <location>
        <begin position="352"/>
        <end position="840"/>
    </location>
</feature>
<dbReference type="GO" id="GO:0006516">
    <property type="term" value="P:glycoprotein catabolic process"/>
    <property type="evidence" value="ECO:0007669"/>
    <property type="project" value="TreeGrafter"/>
</dbReference>
<dbReference type="Gene3D" id="2.70.98.10">
    <property type="match status" value="1"/>
</dbReference>
<dbReference type="FunFam" id="1.20.1050.60:FF:000001">
    <property type="entry name" value="Putative alpha-1,2-mannosidase"/>
    <property type="match status" value="1"/>
</dbReference>
<dbReference type="GO" id="GO:0005975">
    <property type="term" value="P:carbohydrate metabolic process"/>
    <property type="evidence" value="ECO:0007669"/>
    <property type="project" value="InterPro"/>
</dbReference>
<dbReference type="FunFam" id="3.30.2080.10:FF:000001">
    <property type="entry name" value="Alpha-1,2-mannosidase subfamily"/>
    <property type="match status" value="1"/>
</dbReference>
<reference evidence="4" key="2">
    <citation type="submission" date="2020-09" db="EMBL/GenBank/DDBJ databases">
        <authorList>
            <person name="Sun Q."/>
            <person name="Zhou Y."/>
        </authorList>
    </citation>
    <scope>NUCLEOTIDE SEQUENCE</scope>
    <source>
        <strain evidence="4">CGMCC 4.7679</strain>
    </source>
</reference>
<comment type="caution">
    <text evidence="4">The sequence shown here is derived from an EMBL/GenBank/DDBJ whole genome shotgun (WGS) entry which is preliminary data.</text>
</comment>
<keyword evidence="5" id="KW-1185">Reference proteome</keyword>
<dbReference type="SUPFAM" id="SSF48208">
    <property type="entry name" value="Six-hairpin glycosidases"/>
    <property type="match status" value="1"/>
</dbReference>
<dbReference type="NCBIfam" id="TIGR01180">
    <property type="entry name" value="aman2_put"/>
    <property type="match status" value="1"/>
</dbReference>
<proteinExistence type="predicted"/>
<dbReference type="InterPro" id="IPR041371">
    <property type="entry name" value="GH92_N"/>
</dbReference>